<comment type="caution">
    <text evidence="10">The sequence shown here is derived from an EMBL/GenBank/DDBJ whole genome shotgun (WGS) entry which is preliminary data.</text>
</comment>
<comment type="catalytic activity">
    <reaction evidence="7">
        <text>arsenic triglutathione + 2 [thioredoxin]-dithiol + 2 S-adenosyl-L-methionine + H2O = dimethylarsinous acid + 2 [thioredoxin]-disulfide + 3 glutathione + 2 S-adenosyl-L-homocysteine + 2 H(+)</text>
        <dbReference type="Rhea" id="RHEA:69464"/>
        <dbReference type="Rhea" id="RHEA-COMP:10698"/>
        <dbReference type="Rhea" id="RHEA-COMP:10700"/>
        <dbReference type="ChEBI" id="CHEBI:15377"/>
        <dbReference type="ChEBI" id="CHEBI:15378"/>
        <dbReference type="ChEBI" id="CHEBI:23808"/>
        <dbReference type="ChEBI" id="CHEBI:29950"/>
        <dbReference type="ChEBI" id="CHEBI:50058"/>
        <dbReference type="ChEBI" id="CHEBI:57856"/>
        <dbReference type="ChEBI" id="CHEBI:57925"/>
        <dbReference type="ChEBI" id="CHEBI:59789"/>
        <dbReference type="ChEBI" id="CHEBI:183640"/>
        <dbReference type="EC" id="2.1.1.137"/>
    </reaction>
</comment>
<comment type="similarity">
    <text evidence="3">Belongs to the methyltransferase superfamily. Arsenite methyltransferase family.</text>
</comment>
<gene>
    <name evidence="10" type="ORF">DYH56_07625</name>
</gene>
<dbReference type="Pfam" id="PF13847">
    <property type="entry name" value="Methyltransf_31"/>
    <property type="match status" value="1"/>
</dbReference>
<feature type="domain" description="Methyltransferase" evidence="9">
    <location>
        <begin position="75"/>
        <end position="182"/>
    </location>
</feature>
<proteinExistence type="inferred from homology"/>
<evidence type="ECO:0000256" key="4">
    <source>
        <dbReference type="ARBA" id="ARBA00034521"/>
    </source>
</evidence>
<comment type="catalytic activity">
    <reaction evidence="6">
        <text>arsenic triglutathione + [thioredoxin]-dithiol + S-adenosyl-L-methionine + 2 H2O = methylarsonous acid + [thioredoxin]-disulfide + 3 glutathione + S-adenosyl-L-homocysteine + H(+)</text>
        <dbReference type="Rhea" id="RHEA:69460"/>
        <dbReference type="Rhea" id="RHEA-COMP:10698"/>
        <dbReference type="Rhea" id="RHEA-COMP:10700"/>
        <dbReference type="ChEBI" id="CHEBI:15377"/>
        <dbReference type="ChEBI" id="CHEBI:15378"/>
        <dbReference type="ChEBI" id="CHEBI:17826"/>
        <dbReference type="ChEBI" id="CHEBI:29950"/>
        <dbReference type="ChEBI" id="CHEBI:50058"/>
        <dbReference type="ChEBI" id="CHEBI:57856"/>
        <dbReference type="ChEBI" id="CHEBI:57925"/>
        <dbReference type="ChEBI" id="CHEBI:59789"/>
        <dbReference type="ChEBI" id="CHEBI:183640"/>
        <dbReference type="EC" id="2.1.1.137"/>
    </reaction>
</comment>
<keyword evidence="11" id="KW-1185">Reference proteome</keyword>
<evidence type="ECO:0000259" key="9">
    <source>
        <dbReference type="Pfam" id="PF13847"/>
    </source>
</evidence>
<name>A0ABX9KH25_9FUSO</name>
<evidence type="ECO:0000313" key="10">
    <source>
        <dbReference type="EMBL" id="REI41292.1"/>
    </source>
</evidence>
<dbReference type="GO" id="GO:0032259">
    <property type="term" value="P:methylation"/>
    <property type="evidence" value="ECO:0007669"/>
    <property type="project" value="UniProtKB-KW"/>
</dbReference>
<organism evidence="10 11">
    <name type="scientific">Psychrilyobacter piezotolerans</name>
    <dbReference type="NCBI Taxonomy" id="2293438"/>
    <lineage>
        <taxon>Bacteria</taxon>
        <taxon>Fusobacteriati</taxon>
        <taxon>Fusobacteriota</taxon>
        <taxon>Fusobacteriia</taxon>
        <taxon>Fusobacteriales</taxon>
        <taxon>Fusobacteriaceae</taxon>
        <taxon>Psychrilyobacter</taxon>
    </lineage>
</organism>
<evidence type="ECO:0000256" key="1">
    <source>
        <dbReference type="ARBA" id="ARBA00022679"/>
    </source>
</evidence>
<evidence type="ECO:0000256" key="7">
    <source>
        <dbReference type="ARBA" id="ARBA00047943"/>
    </source>
</evidence>
<evidence type="ECO:0000256" key="5">
    <source>
        <dbReference type="ARBA" id="ARBA00034545"/>
    </source>
</evidence>
<evidence type="ECO:0000313" key="11">
    <source>
        <dbReference type="Proteomes" id="UP000263486"/>
    </source>
</evidence>
<evidence type="ECO:0000256" key="2">
    <source>
        <dbReference type="ARBA" id="ARBA00022691"/>
    </source>
</evidence>
<reference evidence="10 11" key="1">
    <citation type="submission" date="2018-08" db="EMBL/GenBank/DDBJ databases">
        <title>Draft genome sequence of Psychrilyobacter sp. strain SD5 isolated from Black Sea water.</title>
        <authorList>
            <person name="Yadav S."/>
            <person name="Villanueva L."/>
            <person name="Damste J.S.S."/>
        </authorList>
    </citation>
    <scope>NUCLEOTIDE SEQUENCE [LARGE SCALE GENOMIC DNA]</scope>
    <source>
        <strain evidence="10 11">SD5</strain>
    </source>
</reference>
<dbReference type="InterPro" id="IPR026669">
    <property type="entry name" value="Arsenite_MeTrfase-like"/>
</dbReference>
<evidence type="ECO:0000256" key="8">
    <source>
        <dbReference type="ARBA" id="ARBA00048428"/>
    </source>
</evidence>
<dbReference type="InterPro" id="IPR025714">
    <property type="entry name" value="Methyltranfer_dom"/>
</dbReference>
<sequence>MKDFFSIDDRVRIQKDIEKKYSKVAINPAGQFRYTTGRKALEFLKYDRNIMEQLPEMVADAYCGTGNPFLLGEIKDGEIILDFGCGAGIDLIFASKLVGDQGRVVGLDLIPEMLGRAKKNIDKLNLKNTSLVLSKDDNLIFPDATFDTIISNSVFNLVPNKEFLFKELYRVLKPKGKLMVVDQLFTGGKIKDHRDRVDSWFQ</sequence>
<accession>A0ABX9KH25</accession>
<comment type="catalytic activity">
    <reaction evidence="8">
        <text>arsenic triglutathione + 3 [thioredoxin]-dithiol + 3 S-adenosyl-L-methionine = trimethylarsine + 3 [thioredoxin]-disulfide + 3 glutathione + 3 S-adenosyl-L-homocysteine + 3 H(+)</text>
        <dbReference type="Rhea" id="RHEA:69432"/>
        <dbReference type="Rhea" id="RHEA-COMP:10698"/>
        <dbReference type="Rhea" id="RHEA-COMP:10700"/>
        <dbReference type="ChEBI" id="CHEBI:15378"/>
        <dbReference type="ChEBI" id="CHEBI:27130"/>
        <dbReference type="ChEBI" id="CHEBI:29950"/>
        <dbReference type="ChEBI" id="CHEBI:50058"/>
        <dbReference type="ChEBI" id="CHEBI:57856"/>
        <dbReference type="ChEBI" id="CHEBI:57925"/>
        <dbReference type="ChEBI" id="CHEBI:59789"/>
        <dbReference type="ChEBI" id="CHEBI:183640"/>
        <dbReference type="EC" id="2.1.1.137"/>
    </reaction>
</comment>
<evidence type="ECO:0000256" key="6">
    <source>
        <dbReference type="ARBA" id="ARBA00047941"/>
    </source>
</evidence>
<dbReference type="EC" id="2.1.1.137" evidence="4"/>
<dbReference type="Gene3D" id="3.40.50.150">
    <property type="entry name" value="Vaccinia Virus protein VP39"/>
    <property type="match status" value="1"/>
</dbReference>
<keyword evidence="1" id="KW-0808">Transferase</keyword>
<dbReference type="GO" id="GO:0008168">
    <property type="term" value="F:methyltransferase activity"/>
    <property type="evidence" value="ECO:0007669"/>
    <property type="project" value="UniProtKB-KW"/>
</dbReference>
<protein>
    <recommendedName>
        <fullName evidence="5">Arsenite methyltransferase</fullName>
        <ecNumber evidence="4">2.1.1.137</ecNumber>
    </recommendedName>
</protein>
<keyword evidence="10" id="KW-0489">Methyltransferase</keyword>
<evidence type="ECO:0000256" key="3">
    <source>
        <dbReference type="ARBA" id="ARBA00034487"/>
    </source>
</evidence>
<dbReference type="CDD" id="cd02440">
    <property type="entry name" value="AdoMet_MTases"/>
    <property type="match status" value="1"/>
</dbReference>
<keyword evidence="2" id="KW-0949">S-adenosyl-L-methionine</keyword>
<dbReference type="EMBL" id="QUAJ01000011">
    <property type="protein sequence ID" value="REI41292.1"/>
    <property type="molecule type" value="Genomic_DNA"/>
</dbReference>
<dbReference type="InterPro" id="IPR029063">
    <property type="entry name" value="SAM-dependent_MTases_sf"/>
</dbReference>
<dbReference type="PANTHER" id="PTHR43675:SF8">
    <property type="entry name" value="ARSENITE METHYLTRANSFERASE"/>
    <property type="match status" value="1"/>
</dbReference>
<dbReference type="SUPFAM" id="SSF53335">
    <property type="entry name" value="S-adenosyl-L-methionine-dependent methyltransferases"/>
    <property type="match status" value="1"/>
</dbReference>
<dbReference type="RefSeq" id="WP_114642269.1">
    <property type="nucleotide sequence ID" value="NZ_JAACIO010000012.1"/>
</dbReference>
<dbReference type="PANTHER" id="PTHR43675">
    <property type="entry name" value="ARSENITE METHYLTRANSFERASE"/>
    <property type="match status" value="1"/>
</dbReference>
<dbReference type="Proteomes" id="UP000263486">
    <property type="component" value="Unassembled WGS sequence"/>
</dbReference>